<dbReference type="InParanoid" id="A0A7M7GBR3"/>
<dbReference type="KEGG" id="nvi:100678529"/>
<sequence>MKLLAALLLGVVAALAAASNDNVHDSTILDTLARDKRSLGVDESFKKDVEIKTKAGTSIKISKSVSYNDGGAVAHLPMLIDSLGSNKVRVLQQLQNKRHHGVGGVEVGVGTGGQIGVGGDIGAGFGGDIGTGSHVDVGTGVGGNGHVAVGGQIGTGVHIGIGGQVGTGAQIGIGGQVGTGGHIVTGGQVGHHGLLTGHHNGQSPLHGLAQLIHYKHALKKQRLLNIAHHGQVGVESAGHHHGLLAGHGGLHGQTGGLKSLLARKHALLVEKMSRKLIALSANKPIGAPCCPTGPCCPGNQG</sequence>
<evidence type="ECO:0000313" key="3">
    <source>
        <dbReference type="Proteomes" id="UP000002358"/>
    </source>
</evidence>
<dbReference type="Proteomes" id="UP000002358">
    <property type="component" value="Chromosome 1"/>
</dbReference>
<keyword evidence="1" id="KW-0732">Signal</keyword>
<evidence type="ECO:0000256" key="1">
    <source>
        <dbReference type="SAM" id="SignalP"/>
    </source>
</evidence>
<dbReference type="EnsemblMetazoa" id="XM_003423835">
    <property type="protein sequence ID" value="XP_003423883"/>
    <property type="gene ID" value="LOC100678529"/>
</dbReference>
<protein>
    <submittedName>
        <fullName evidence="2">Uncharacterized protein</fullName>
    </submittedName>
</protein>
<feature type="chain" id="PRO_5029549785" evidence="1">
    <location>
        <begin position="19"/>
        <end position="301"/>
    </location>
</feature>
<reference evidence="2" key="1">
    <citation type="submission" date="2021-01" db="UniProtKB">
        <authorList>
            <consortium name="EnsemblMetazoa"/>
        </authorList>
    </citation>
    <scope>IDENTIFICATION</scope>
</reference>
<name>A0A7M7GBR3_NASVI</name>
<keyword evidence="3" id="KW-1185">Reference proteome</keyword>
<feature type="signal peptide" evidence="1">
    <location>
        <begin position="1"/>
        <end position="18"/>
    </location>
</feature>
<proteinExistence type="predicted"/>
<gene>
    <name evidence="2" type="primary">100678529</name>
</gene>
<organism evidence="2 3">
    <name type="scientific">Nasonia vitripennis</name>
    <name type="common">Parasitic wasp</name>
    <dbReference type="NCBI Taxonomy" id="7425"/>
    <lineage>
        <taxon>Eukaryota</taxon>
        <taxon>Metazoa</taxon>
        <taxon>Ecdysozoa</taxon>
        <taxon>Arthropoda</taxon>
        <taxon>Hexapoda</taxon>
        <taxon>Insecta</taxon>
        <taxon>Pterygota</taxon>
        <taxon>Neoptera</taxon>
        <taxon>Endopterygota</taxon>
        <taxon>Hymenoptera</taxon>
        <taxon>Apocrita</taxon>
        <taxon>Proctotrupomorpha</taxon>
        <taxon>Chalcidoidea</taxon>
        <taxon>Pteromalidae</taxon>
        <taxon>Pteromalinae</taxon>
        <taxon>Nasonia</taxon>
    </lineage>
</organism>
<accession>A0A7M7GBR3</accession>
<dbReference type="AlphaFoldDB" id="A0A7M7GBR3"/>
<evidence type="ECO:0000313" key="2">
    <source>
        <dbReference type="EnsemblMetazoa" id="XP_003423883"/>
    </source>
</evidence>